<evidence type="ECO:0000313" key="1">
    <source>
        <dbReference type="EMBL" id="MFD2169291.1"/>
    </source>
</evidence>
<dbReference type="RefSeq" id="WP_386044336.1">
    <property type="nucleotide sequence ID" value="NZ_JBHUIO010000002.1"/>
</dbReference>
<proteinExistence type="predicted"/>
<name>A0ABW4ZV24_9BACL</name>
<dbReference type="Proteomes" id="UP001597343">
    <property type="component" value="Unassembled WGS sequence"/>
</dbReference>
<protein>
    <recommendedName>
        <fullName evidence="3">Uracil-DNA glycosylase</fullName>
    </recommendedName>
</protein>
<gene>
    <name evidence="1" type="ORF">ACFSOY_04555</name>
</gene>
<sequence length="66" mass="7497">MNRFHCCATCQHYEVSKADGKQVSRCARLGFATDPKYQFNCWNPKQHVRRLMEKEGLAAPGDAPTP</sequence>
<keyword evidence="2" id="KW-1185">Reference proteome</keyword>
<organism evidence="1 2">
    <name type="scientific">Tumebacillus lipolyticus</name>
    <dbReference type="NCBI Taxonomy" id="1280370"/>
    <lineage>
        <taxon>Bacteria</taxon>
        <taxon>Bacillati</taxon>
        <taxon>Bacillota</taxon>
        <taxon>Bacilli</taxon>
        <taxon>Bacillales</taxon>
        <taxon>Alicyclobacillaceae</taxon>
        <taxon>Tumebacillus</taxon>
    </lineage>
</organism>
<comment type="caution">
    <text evidence="1">The sequence shown here is derived from an EMBL/GenBank/DDBJ whole genome shotgun (WGS) entry which is preliminary data.</text>
</comment>
<accession>A0ABW4ZV24</accession>
<dbReference type="EMBL" id="JBHUIO010000002">
    <property type="protein sequence ID" value="MFD2169291.1"/>
    <property type="molecule type" value="Genomic_DNA"/>
</dbReference>
<reference evidence="2" key="1">
    <citation type="journal article" date="2019" name="Int. J. Syst. Evol. Microbiol.">
        <title>The Global Catalogue of Microorganisms (GCM) 10K type strain sequencing project: providing services to taxonomists for standard genome sequencing and annotation.</title>
        <authorList>
            <consortium name="The Broad Institute Genomics Platform"/>
            <consortium name="The Broad Institute Genome Sequencing Center for Infectious Disease"/>
            <person name="Wu L."/>
            <person name="Ma J."/>
        </authorList>
    </citation>
    <scope>NUCLEOTIDE SEQUENCE [LARGE SCALE GENOMIC DNA]</scope>
    <source>
        <strain evidence="2">CGMCC 1.13574</strain>
    </source>
</reference>
<evidence type="ECO:0000313" key="2">
    <source>
        <dbReference type="Proteomes" id="UP001597343"/>
    </source>
</evidence>
<evidence type="ECO:0008006" key="3">
    <source>
        <dbReference type="Google" id="ProtNLM"/>
    </source>
</evidence>